<dbReference type="InterPro" id="IPR036388">
    <property type="entry name" value="WH-like_DNA-bd_sf"/>
</dbReference>
<dbReference type="InterPro" id="IPR002178">
    <property type="entry name" value="PTS_EIIA_type-2_dom"/>
</dbReference>
<dbReference type="OrthoDB" id="3710983at2"/>
<dbReference type="InterPro" id="IPR001034">
    <property type="entry name" value="DeoR_HTH"/>
</dbReference>
<feature type="domain" description="PTS EIIB type-2" evidence="8">
    <location>
        <begin position="408"/>
        <end position="499"/>
    </location>
</feature>
<sequence length="642" mass="73542">MRIFDILHILAAQQIIKGEHLANKLNVSTRTIRTDLKELDTLLSEHGATIKSLKGTGYKLEIWDEQRFYSLLKKLKEQEIVPEQAASSSEARIQYIIRKLLLTKAYIKLDDLAETLYVSRYTLQSDLKDMRKILATYGLSLENRPHNGIKIKGSEAKLRYCISDCLFGRRDEIRDRKHSTLPIISDEDMELIREVILERIELNQIQLSDIALNNLMIHIAIACKRIRDERYVSYYPSEIKKIEAQKEFNVASEIVLDLEQKMGHSFPSAEIAYIAIHLLGVRTIVTAHMDEEEIKAIIDNDIYELTIEILNQIEEQLKLDIRSDKELLIGLCLHLKPLINRHKYGMNSRNPMLDKIKSNYPLAFEAGIIAAEIVKLRLGIQMEENEIGHLAIHIGGAMERKKIKGKPKRTMIVCASGLGSAKLLYYKLQSTFGSKLEIVGITELYKLKQMSLDTLDFVISTIPLSEPLSVPLIHVNTFLDGSDIHKLENALSEAKPPAVQYVRKKMVFLQQKFDNKLQVLEFLSEKIQAADLVNGPLLQSVIEREAVSPTAFGNLVAIPHPMEPLAHSTFWAICTLQKAMDWDGKPVQFVCMLCIQRRKTEDLQSMYNIMLGFLNNENLVQQLIRCKTYTEFVQTLYHHHNE</sequence>
<evidence type="ECO:0000313" key="11">
    <source>
        <dbReference type="Proteomes" id="UP000214666"/>
    </source>
</evidence>
<dbReference type="CDD" id="cd05568">
    <property type="entry name" value="PTS_IIB_bgl_like"/>
    <property type="match status" value="1"/>
</dbReference>
<keyword evidence="3" id="KW-0805">Transcription regulation</keyword>
<dbReference type="SUPFAM" id="SSF55804">
    <property type="entry name" value="Phoshotransferase/anion transport protein"/>
    <property type="match status" value="1"/>
</dbReference>
<dbReference type="InterPro" id="IPR013196">
    <property type="entry name" value="HTH_11"/>
</dbReference>
<evidence type="ECO:0000256" key="5">
    <source>
        <dbReference type="ARBA" id="ARBA00023163"/>
    </source>
</evidence>
<dbReference type="KEGG" id="pkb:B4V02_22015"/>
<dbReference type="Gene3D" id="1.10.10.10">
    <property type="entry name" value="Winged helix-like DNA-binding domain superfamily/Winged helix DNA-binding domain"/>
    <property type="match status" value="2"/>
</dbReference>
<dbReference type="RefSeq" id="WP_094156418.1">
    <property type="nucleotide sequence ID" value="NZ_CP020028.1"/>
</dbReference>
<dbReference type="STRING" id="172713.GCA_001705305_00930"/>
<dbReference type="Gene3D" id="3.40.930.10">
    <property type="entry name" value="Mannitol-specific EII, Chain A"/>
    <property type="match status" value="1"/>
</dbReference>
<evidence type="ECO:0000313" key="10">
    <source>
        <dbReference type="EMBL" id="ASR49183.1"/>
    </source>
</evidence>
<dbReference type="Gene3D" id="3.40.50.2300">
    <property type="match status" value="1"/>
</dbReference>
<evidence type="ECO:0000256" key="1">
    <source>
        <dbReference type="ARBA" id="ARBA00022679"/>
    </source>
</evidence>
<accession>A0A222WTX9</accession>
<keyword evidence="11" id="KW-1185">Reference proteome</keyword>
<dbReference type="InterPro" id="IPR036095">
    <property type="entry name" value="PTS_EIIB-like_sf"/>
</dbReference>
<dbReference type="InterPro" id="IPR013011">
    <property type="entry name" value="PTS_EIIB_2"/>
</dbReference>
<evidence type="ECO:0000259" key="8">
    <source>
        <dbReference type="PROSITE" id="PS51099"/>
    </source>
</evidence>
<dbReference type="Pfam" id="PF08279">
    <property type="entry name" value="HTH_11"/>
    <property type="match status" value="1"/>
</dbReference>
<feature type="domain" description="HTH deoR-type" evidence="6">
    <location>
        <begin position="1"/>
        <end position="58"/>
    </location>
</feature>
<feature type="domain" description="PRD" evidence="9">
    <location>
        <begin position="183"/>
        <end position="288"/>
    </location>
</feature>
<keyword evidence="2" id="KW-0677">Repeat</keyword>
<dbReference type="InterPro" id="IPR036390">
    <property type="entry name" value="WH_DNA-bd_sf"/>
</dbReference>
<dbReference type="Pfam" id="PF00359">
    <property type="entry name" value="PTS_EIIA_2"/>
    <property type="match status" value="1"/>
</dbReference>
<dbReference type="InterPro" id="IPR036634">
    <property type="entry name" value="PRD_sf"/>
</dbReference>
<reference evidence="10 11" key="1">
    <citation type="submission" date="2017-03" db="EMBL/GenBank/DDBJ databases">
        <title>Complete genome sequence of Paenibacillus Kribbensis producing bioflocculants.</title>
        <authorList>
            <person name="Lee H.-G."/>
            <person name="Oh H.-M."/>
        </authorList>
    </citation>
    <scope>NUCLEOTIDE SEQUENCE [LARGE SCALE GENOMIC DNA]</scope>
    <source>
        <strain evidence="10 11">AM49</strain>
    </source>
</reference>
<dbReference type="InterPro" id="IPR011608">
    <property type="entry name" value="PRD"/>
</dbReference>
<dbReference type="PANTHER" id="PTHR30185">
    <property type="entry name" value="CRYPTIC BETA-GLUCOSIDE BGL OPERON ANTITERMINATOR"/>
    <property type="match status" value="1"/>
</dbReference>
<dbReference type="PROSITE" id="PS51094">
    <property type="entry name" value="PTS_EIIA_TYPE_2"/>
    <property type="match status" value="1"/>
</dbReference>
<proteinExistence type="predicted"/>
<dbReference type="Pfam" id="PF05043">
    <property type="entry name" value="Mga"/>
    <property type="match status" value="1"/>
</dbReference>
<dbReference type="PROSITE" id="PS51000">
    <property type="entry name" value="HTH_DEOR_2"/>
    <property type="match status" value="1"/>
</dbReference>
<dbReference type="PANTHER" id="PTHR30185:SF13">
    <property type="entry name" value="LICABCH OPERON REGULATOR-RELATED"/>
    <property type="match status" value="1"/>
</dbReference>
<evidence type="ECO:0000259" key="6">
    <source>
        <dbReference type="PROSITE" id="PS51000"/>
    </source>
</evidence>
<dbReference type="Gene3D" id="1.10.1790.10">
    <property type="entry name" value="PRD domain"/>
    <property type="match status" value="2"/>
</dbReference>
<name>A0A222WTX9_9BACL</name>
<dbReference type="PROSITE" id="PS51372">
    <property type="entry name" value="PRD_2"/>
    <property type="match status" value="2"/>
</dbReference>
<keyword evidence="5" id="KW-0804">Transcription</keyword>
<keyword evidence="1" id="KW-0808">Transferase</keyword>
<feature type="domain" description="PRD" evidence="9">
    <location>
        <begin position="297"/>
        <end position="404"/>
    </location>
</feature>
<dbReference type="InterPro" id="IPR007737">
    <property type="entry name" value="Mga_HTH"/>
</dbReference>
<dbReference type="PROSITE" id="PS51099">
    <property type="entry name" value="PTS_EIIB_TYPE_2"/>
    <property type="match status" value="1"/>
</dbReference>
<protein>
    <submittedName>
        <fullName evidence="10">PTS fructose transporter subunit IIA</fullName>
    </submittedName>
</protein>
<evidence type="ECO:0000259" key="9">
    <source>
        <dbReference type="PROSITE" id="PS51372"/>
    </source>
</evidence>
<dbReference type="InterPro" id="IPR050661">
    <property type="entry name" value="BglG_antiterminators"/>
</dbReference>
<evidence type="ECO:0000256" key="2">
    <source>
        <dbReference type="ARBA" id="ARBA00022737"/>
    </source>
</evidence>
<dbReference type="GO" id="GO:0008982">
    <property type="term" value="F:protein-N(PI)-phosphohistidine-sugar phosphotransferase activity"/>
    <property type="evidence" value="ECO:0007669"/>
    <property type="project" value="InterPro"/>
</dbReference>
<dbReference type="InterPro" id="IPR016152">
    <property type="entry name" value="PTrfase/Anion_transptr"/>
</dbReference>
<dbReference type="Proteomes" id="UP000214666">
    <property type="component" value="Chromosome"/>
</dbReference>
<dbReference type="GO" id="GO:0009401">
    <property type="term" value="P:phosphoenolpyruvate-dependent sugar phosphotransferase system"/>
    <property type="evidence" value="ECO:0007669"/>
    <property type="project" value="InterPro"/>
</dbReference>
<organism evidence="10 11">
    <name type="scientific">Paenibacillus kribbensis</name>
    <dbReference type="NCBI Taxonomy" id="172713"/>
    <lineage>
        <taxon>Bacteria</taxon>
        <taxon>Bacillati</taxon>
        <taxon>Bacillota</taxon>
        <taxon>Bacilli</taxon>
        <taxon>Bacillales</taxon>
        <taxon>Paenibacillaceae</taxon>
        <taxon>Paenibacillus</taxon>
    </lineage>
</organism>
<dbReference type="SUPFAM" id="SSF52794">
    <property type="entry name" value="PTS system IIB component-like"/>
    <property type="match status" value="1"/>
</dbReference>
<evidence type="ECO:0000259" key="7">
    <source>
        <dbReference type="PROSITE" id="PS51094"/>
    </source>
</evidence>
<dbReference type="Pfam" id="PF00874">
    <property type="entry name" value="PRD"/>
    <property type="match status" value="2"/>
</dbReference>
<dbReference type="AlphaFoldDB" id="A0A222WTX9"/>
<dbReference type="SUPFAM" id="SSF46785">
    <property type="entry name" value="Winged helix' DNA-binding domain"/>
    <property type="match status" value="1"/>
</dbReference>
<dbReference type="EMBL" id="CP020028">
    <property type="protein sequence ID" value="ASR49183.1"/>
    <property type="molecule type" value="Genomic_DNA"/>
</dbReference>
<evidence type="ECO:0000256" key="3">
    <source>
        <dbReference type="ARBA" id="ARBA00023015"/>
    </source>
</evidence>
<dbReference type="CDD" id="cd00211">
    <property type="entry name" value="PTS_IIA_fru"/>
    <property type="match status" value="1"/>
</dbReference>
<dbReference type="GO" id="GO:0003700">
    <property type="term" value="F:DNA-binding transcription factor activity"/>
    <property type="evidence" value="ECO:0007669"/>
    <property type="project" value="InterPro"/>
</dbReference>
<evidence type="ECO:0000256" key="4">
    <source>
        <dbReference type="ARBA" id="ARBA00023159"/>
    </source>
</evidence>
<feature type="domain" description="PTS EIIA type-2" evidence="7">
    <location>
        <begin position="500"/>
        <end position="639"/>
    </location>
</feature>
<keyword evidence="4" id="KW-0010">Activator</keyword>
<gene>
    <name evidence="10" type="ORF">B4V02_22015</name>
</gene>
<dbReference type="SUPFAM" id="SSF63520">
    <property type="entry name" value="PTS-regulatory domain, PRD"/>
    <property type="match status" value="2"/>
</dbReference>